<dbReference type="HOGENOM" id="CLU_1227194_0_0_1"/>
<keyword evidence="5" id="KW-1185">Reference proteome</keyword>
<keyword evidence="1" id="KW-0677">Repeat</keyword>
<evidence type="ECO:0000313" key="5">
    <source>
        <dbReference type="Proteomes" id="UP000008144"/>
    </source>
</evidence>
<dbReference type="GO" id="GO:0005634">
    <property type="term" value="C:nucleus"/>
    <property type="evidence" value="ECO:0000318"/>
    <property type="project" value="GO_Central"/>
</dbReference>
<dbReference type="SUPFAM" id="SSF48403">
    <property type="entry name" value="Ankyrin repeat"/>
    <property type="match status" value="1"/>
</dbReference>
<dbReference type="GO" id="GO:0000976">
    <property type="term" value="F:transcription cis-regulatory region binding"/>
    <property type="evidence" value="ECO:0000318"/>
    <property type="project" value="GO_Central"/>
</dbReference>
<dbReference type="PANTHER" id="PTHR24124">
    <property type="entry name" value="ANKYRIN REPEAT FAMILY A"/>
    <property type="match status" value="1"/>
</dbReference>
<dbReference type="Gene3D" id="1.25.40.20">
    <property type="entry name" value="Ankyrin repeat-containing domain"/>
    <property type="match status" value="1"/>
</dbReference>
<feature type="repeat" description="ANK" evidence="3">
    <location>
        <begin position="64"/>
        <end position="96"/>
    </location>
</feature>
<dbReference type="PANTHER" id="PTHR24124:SF14">
    <property type="entry name" value="CHROMOSOME UNDETERMINED SCAFFOLD_25, WHOLE GENOME SHOTGUN SEQUENCE"/>
    <property type="match status" value="1"/>
</dbReference>
<dbReference type="InParanoid" id="F6V980"/>
<dbReference type="GO" id="GO:0045944">
    <property type="term" value="P:positive regulation of transcription by RNA polymerase II"/>
    <property type="evidence" value="ECO:0000318"/>
    <property type="project" value="GO_Central"/>
</dbReference>
<reference evidence="4" key="3">
    <citation type="submission" date="2025-09" db="UniProtKB">
        <authorList>
            <consortium name="Ensembl"/>
        </authorList>
    </citation>
    <scope>IDENTIFICATION</scope>
</reference>
<dbReference type="OMA" id="QESIAHT"/>
<dbReference type="PROSITE" id="PS50088">
    <property type="entry name" value="ANK_REPEAT"/>
    <property type="match status" value="3"/>
</dbReference>
<dbReference type="Proteomes" id="UP000008144">
    <property type="component" value="Unassembled WGS sequence"/>
</dbReference>
<name>F6V980_CIOIN</name>
<dbReference type="AlphaFoldDB" id="F6V980"/>
<dbReference type="InterPro" id="IPR002110">
    <property type="entry name" value="Ankyrin_rpt"/>
</dbReference>
<feature type="repeat" description="ANK" evidence="3">
    <location>
        <begin position="131"/>
        <end position="174"/>
    </location>
</feature>
<dbReference type="Pfam" id="PF12796">
    <property type="entry name" value="Ank_2"/>
    <property type="match status" value="1"/>
</dbReference>
<protein>
    <submittedName>
        <fullName evidence="4">Uncharacterized protein</fullName>
    </submittedName>
</protein>
<evidence type="ECO:0000256" key="1">
    <source>
        <dbReference type="ARBA" id="ARBA00022737"/>
    </source>
</evidence>
<dbReference type="GeneTree" id="ENSGT00940000156179"/>
<dbReference type="Ensembl" id="ENSCINT00000008517.3">
    <property type="protein sequence ID" value="ENSCINP00000008517.3"/>
    <property type="gene ID" value="ENSCING00000024398.1"/>
</dbReference>
<organism evidence="4 5">
    <name type="scientific">Ciona intestinalis</name>
    <name type="common">Transparent sea squirt</name>
    <name type="synonym">Ascidia intestinalis</name>
    <dbReference type="NCBI Taxonomy" id="7719"/>
    <lineage>
        <taxon>Eukaryota</taxon>
        <taxon>Metazoa</taxon>
        <taxon>Chordata</taxon>
        <taxon>Tunicata</taxon>
        <taxon>Ascidiacea</taxon>
        <taxon>Phlebobranchia</taxon>
        <taxon>Cionidae</taxon>
        <taxon>Ciona</taxon>
    </lineage>
</organism>
<dbReference type="STRING" id="7719.ENSCINP00000008517"/>
<feature type="repeat" description="ANK" evidence="3">
    <location>
        <begin position="97"/>
        <end position="129"/>
    </location>
</feature>
<dbReference type="InterPro" id="IPR036770">
    <property type="entry name" value="Ankyrin_rpt-contain_sf"/>
</dbReference>
<reference evidence="5" key="1">
    <citation type="journal article" date="2002" name="Science">
        <title>The draft genome of Ciona intestinalis: insights into chordate and vertebrate origins.</title>
        <authorList>
            <person name="Dehal P."/>
            <person name="Satou Y."/>
            <person name="Campbell R.K."/>
            <person name="Chapman J."/>
            <person name="Degnan B."/>
            <person name="De Tomaso A."/>
            <person name="Davidson B."/>
            <person name="Di Gregorio A."/>
            <person name="Gelpke M."/>
            <person name="Goodstein D.M."/>
            <person name="Harafuji N."/>
            <person name="Hastings K.E."/>
            <person name="Ho I."/>
            <person name="Hotta K."/>
            <person name="Huang W."/>
            <person name="Kawashima T."/>
            <person name="Lemaire P."/>
            <person name="Martinez D."/>
            <person name="Meinertzhagen I.A."/>
            <person name="Necula S."/>
            <person name="Nonaka M."/>
            <person name="Putnam N."/>
            <person name="Rash S."/>
            <person name="Saiga H."/>
            <person name="Satake M."/>
            <person name="Terry A."/>
            <person name="Yamada L."/>
            <person name="Wang H.G."/>
            <person name="Awazu S."/>
            <person name="Azumi K."/>
            <person name="Boore J."/>
            <person name="Branno M."/>
            <person name="Chin-Bow S."/>
            <person name="DeSantis R."/>
            <person name="Doyle S."/>
            <person name="Francino P."/>
            <person name="Keys D.N."/>
            <person name="Haga S."/>
            <person name="Hayashi H."/>
            <person name="Hino K."/>
            <person name="Imai K.S."/>
            <person name="Inaba K."/>
            <person name="Kano S."/>
            <person name="Kobayashi K."/>
            <person name="Kobayashi M."/>
            <person name="Lee B.I."/>
            <person name="Makabe K.W."/>
            <person name="Manohar C."/>
            <person name="Matassi G."/>
            <person name="Medina M."/>
            <person name="Mochizuki Y."/>
            <person name="Mount S."/>
            <person name="Morishita T."/>
            <person name="Miura S."/>
            <person name="Nakayama A."/>
            <person name="Nishizaka S."/>
            <person name="Nomoto H."/>
            <person name="Ohta F."/>
            <person name="Oishi K."/>
            <person name="Rigoutsos I."/>
            <person name="Sano M."/>
            <person name="Sasaki A."/>
            <person name="Sasakura Y."/>
            <person name="Shoguchi E."/>
            <person name="Shin-i T."/>
            <person name="Spagnuolo A."/>
            <person name="Stainier D."/>
            <person name="Suzuki M.M."/>
            <person name="Tassy O."/>
            <person name="Takatori N."/>
            <person name="Tokuoka M."/>
            <person name="Yagi K."/>
            <person name="Yoshizaki F."/>
            <person name="Wada S."/>
            <person name="Zhang C."/>
            <person name="Hyatt P.D."/>
            <person name="Larimer F."/>
            <person name="Detter C."/>
            <person name="Doggett N."/>
            <person name="Glavina T."/>
            <person name="Hawkins T."/>
            <person name="Richardson P."/>
            <person name="Lucas S."/>
            <person name="Kohara Y."/>
            <person name="Levine M."/>
            <person name="Satoh N."/>
            <person name="Rokhsar D.S."/>
        </authorList>
    </citation>
    <scope>NUCLEOTIDE SEQUENCE [LARGE SCALE GENOMIC DNA]</scope>
</reference>
<proteinExistence type="predicted"/>
<sequence length="226" mass="25241">MHWNDLSPQEFSFMAAPMLYTMLKSKSKWPLHRSILAKREDVLFLYLIEFDSQLPLKLNEINEDGEWPLQLALSTNQESIAHTLVSHGVDMDGCDDNGKSHLHRSLNEGNEFSALFLLNNGASVNLATHDSGNTALHIAASVKFGHDSKHDMDSITRITSLLLKKGANPNLSNSLGFTPLHISVLSKNMPVFKLLLDSPIIDLELRTRKGHVSLWLALDNNDSTFV</sequence>
<evidence type="ECO:0000313" key="4">
    <source>
        <dbReference type="Ensembl" id="ENSCINP00000008517.3"/>
    </source>
</evidence>
<dbReference type="SMART" id="SM00248">
    <property type="entry name" value="ANK"/>
    <property type="match status" value="4"/>
</dbReference>
<keyword evidence="2 3" id="KW-0040">ANK repeat</keyword>
<evidence type="ECO:0000256" key="3">
    <source>
        <dbReference type="PROSITE-ProRule" id="PRU00023"/>
    </source>
</evidence>
<reference evidence="4" key="2">
    <citation type="submission" date="2025-08" db="UniProtKB">
        <authorList>
            <consortium name="Ensembl"/>
        </authorList>
    </citation>
    <scope>IDENTIFICATION</scope>
</reference>
<accession>F6V980</accession>
<evidence type="ECO:0000256" key="2">
    <source>
        <dbReference type="ARBA" id="ARBA00023043"/>
    </source>
</evidence>